<protein>
    <submittedName>
        <fullName evidence="2">Uncharacterized protein</fullName>
    </submittedName>
</protein>
<evidence type="ECO:0000313" key="2">
    <source>
        <dbReference type="EMBL" id="KAK9134896.1"/>
    </source>
</evidence>
<feature type="region of interest" description="Disordered" evidence="1">
    <location>
        <begin position="1"/>
        <end position="23"/>
    </location>
</feature>
<reference evidence="2 3" key="1">
    <citation type="submission" date="2024-01" db="EMBL/GenBank/DDBJ databases">
        <title>Genome assemblies of Stephania.</title>
        <authorList>
            <person name="Yang L."/>
        </authorList>
    </citation>
    <scope>NUCLEOTIDE SEQUENCE [LARGE SCALE GENOMIC DNA]</scope>
    <source>
        <strain evidence="2">YNDBR</strain>
        <tissue evidence="2">Leaf</tissue>
    </source>
</reference>
<comment type="caution">
    <text evidence="2">The sequence shown here is derived from an EMBL/GenBank/DDBJ whole genome shotgun (WGS) entry which is preliminary data.</text>
</comment>
<dbReference type="Proteomes" id="UP001420932">
    <property type="component" value="Unassembled WGS sequence"/>
</dbReference>
<organism evidence="2 3">
    <name type="scientific">Stephania yunnanensis</name>
    <dbReference type="NCBI Taxonomy" id="152371"/>
    <lineage>
        <taxon>Eukaryota</taxon>
        <taxon>Viridiplantae</taxon>
        <taxon>Streptophyta</taxon>
        <taxon>Embryophyta</taxon>
        <taxon>Tracheophyta</taxon>
        <taxon>Spermatophyta</taxon>
        <taxon>Magnoliopsida</taxon>
        <taxon>Ranunculales</taxon>
        <taxon>Menispermaceae</taxon>
        <taxon>Menispermoideae</taxon>
        <taxon>Cissampelideae</taxon>
        <taxon>Stephania</taxon>
    </lineage>
</organism>
<accession>A0AAP0JK02</accession>
<name>A0AAP0JK02_9MAGN</name>
<dbReference type="EMBL" id="JBBNAF010000006">
    <property type="protein sequence ID" value="KAK9134896.1"/>
    <property type="molecule type" value="Genomic_DNA"/>
</dbReference>
<evidence type="ECO:0000313" key="3">
    <source>
        <dbReference type="Proteomes" id="UP001420932"/>
    </source>
</evidence>
<sequence>MARPETPERPARPDGETRVESKERDQLILDGTIERDLGIFGEGTRRSNETIDLGILDENDLGFFLFGSGGKRGGLDPSTRKSRVIPYVSLYAFRPSSELQGQCEFVGACSPPLLLRCERLDVVAYRDTYGMTEAKAVMSSLMGVVVVSHA</sequence>
<keyword evidence="3" id="KW-1185">Reference proteome</keyword>
<dbReference type="AlphaFoldDB" id="A0AAP0JK02"/>
<evidence type="ECO:0000256" key="1">
    <source>
        <dbReference type="SAM" id="MobiDB-lite"/>
    </source>
</evidence>
<gene>
    <name evidence="2" type="ORF">Syun_014226</name>
</gene>
<proteinExistence type="predicted"/>